<evidence type="ECO:0000256" key="3">
    <source>
        <dbReference type="ARBA" id="ARBA00022695"/>
    </source>
</evidence>
<name>A0A1B1DTG0_9APIC</name>
<dbReference type="GeneID" id="30907051"/>
<reference evidence="6" key="1">
    <citation type="submission" date="2016-06" db="EMBL/GenBank/DDBJ databases">
        <title>First high quality genome sequence of Plasmodium coatneyi using continuous long reads from single molecule, real-time sequencing.</title>
        <authorList>
            <person name="Chien J.-T."/>
            <person name="Pakala S.B."/>
            <person name="Geraldo J.A."/>
            <person name="Lapp S.A."/>
            <person name="Barnwell J.W."/>
            <person name="Kissinger J.C."/>
            <person name="Galinski M.R."/>
            <person name="Humphrey J.C."/>
        </authorList>
    </citation>
    <scope>NUCLEOTIDE SEQUENCE [LARGE SCALE GENOMIC DNA]</scope>
    <source>
        <strain evidence="6">Hackeri</strain>
    </source>
</reference>
<evidence type="ECO:0000256" key="1">
    <source>
        <dbReference type="ARBA" id="ARBA00009789"/>
    </source>
</evidence>
<dbReference type="Pfam" id="PF01128">
    <property type="entry name" value="IspD"/>
    <property type="match status" value="1"/>
</dbReference>
<comment type="similarity">
    <text evidence="1">Belongs to the IspD/TarI cytidylyltransferase family. IspD subfamily.</text>
</comment>
<keyword evidence="6" id="KW-1185">Reference proteome</keyword>
<dbReference type="OrthoDB" id="414267at2759"/>
<dbReference type="SUPFAM" id="SSF53448">
    <property type="entry name" value="Nucleotide-diphospho-sugar transferases"/>
    <property type="match status" value="1"/>
</dbReference>
<keyword evidence="2" id="KW-0808">Transferase</keyword>
<dbReference type="InterPro" id="IPR050088">
    <property type="entry name" value="IspD/TarI_cytidylyltransf_bact"/>
</dbReference>
<dbReference type="Gene3D" id="3.90.550.10">
    <property type="entry name" value="Spore Coat Polysaccharide Biosynthesis Protein SpsA, Chain A"/>
    <property type="match status" value="2"/>
</dbReference>
<dbReference type="Proteomes" id="UP000092716">
    <property type="component" value="Chromosome 2"/>
</dbReference>
<sequence>MNDVKGSVPIFATKRGKANVMQFIVTNWTGTKRGRAYRVRFFTPDRVQGNLSQKGENKNEYDKRGQLHATEEGENMSSASATPQEKENPHLLETITKTDDHNTHDTNNTHNTDEYRRYEKSLKKRNVHAILLCGGIGKRTKLASPKQFLMLNDIPLFLYSFNLFVKCNMVKSISLVCDPNYFHDVIGSINTFNASLLRRKHQKGFLREGHSKNVLTSSDVQPEGDTIQAIQFLKTNKYIIYDNEKGKCITNLDELLSDVMAKKRQHLGGVNKEACRTTTNRKCVRGKVINSIDEVKPSDIDSNRYKLIRLQGGGPERVDSLLNGLRGLDLSLQNGEYICQLLRGHAAATDANRVHGGHRARNAYLSHILVHDGARPFLSELDFFNLIYMATIGKNTILGTHATDSVKRIGSEDQGEDCPRVKTNVDREFIFLAHTPQIFSSEVLLQVCAKLPLTGRGEVQQSSITFTDTSSLFQHFTKKKIFALQARFPNFKVTTPTDVLLAIILMGHLFKSSHADVDMRMFKQAFVNSPSSYIPSNLLNDHFFYDSLGGKQRILYKHFYYK</sequence>
<protein>
    <recommendedName>
        <fullName evidence="7">2-C-methyl-D-erythritol 4-phosphate cytidylyltransferase</fullName>
    </recommendedName>
</protein>
<feature type="compositionally biased region" description="Basic and acidic residues" evidence="4">
    <location>
        <begin position="95"/>
        <end position="104"/>
    </location>
</feature>
<proteinExistence type="inferred from homology"/>
<dbReference type="PROSITE" id="PS01295">
    <property type="entry name" value="ISPD"/>
    <property type="match status" value="1"/>
</dbReference>
<dbReference type="GO" id="GO:0050518">
    <property type="term" value="F:2-C-methyl-D-erythritol 4-phosphate cytidylyltransferase activity"/>
    <property type="evidence" value="ECO:0007669"/>
    <property type="project" value="TreeGrafter"/>
</dbReference>
<evidence type="ECO:0000256" key="4">
    <source>
        <dbReference type="SAM" id="MobiDB-lite"/>
    </source>
</evidence>
<evidence type="ECO:0008006" key="7">
    <source>
        <dbReference type="Google" id="ProtNLM"/>
    </source>
</evidence>
<evidence type="ECO:0000256" key="2">
    <source>
        <dbReference type="ARBA" id="ARBA00022679"/>
    </source>
</evidence>
<dbReference type="PANTHER" id="PTHR32125:SF4">
    <property type="entry name" value="2-C-METHYL-D-ERYTHRITOL 4-PHOSPHATE CYTIDYLYLTRANSFERASE, CHLOROPLASTIC"/>
    <property type="match status" value="1"/>
</dbReference>
<dbReference type="PANTHER" id="PTHR32125">
    <property type="entry name" value="2-C-METHYL-D-ERYTHRITOL 4-PHOSPHATE CYTIDYLYLTRANSFERASE, CHLOROPLASTIC"/>
    <property type="match status" value="1"/>
</dbReference>
<dbReference type="KEGG" id="pcot:PCOAH_00003310"/>
<keyword evidence="3" id="KW-0548">Nucleotidyltransferase</keyword>
<dbReference type="AlphaFoldDB" id="A0A1B1DTG0"/>
<dbReference type="InterPro" id="IPR029044">
    <property type="entry name" value="Nucleotide-diphossugar_trans"/>
</dbReference>
<dbReference type="InterPro" id="IPR034683">
    <property type="entry name" value="IspD/TarI"/>
</dbReference>
<organism evidence="5 6">
    <name type="scientific">Plasmodium coatneyi</name>
    <dbReference type="NCBI Taxonomy" id="208452"/>
    <lineage>
        <taxon>Eukaryota</taxon>
        <taxon>Sar</taxon>
        <taxon>Alveolata</taxon>
        <taxon>Apicomplexa</taxon>
        <taxon>Aconoidasida</taxon>
        <taxon>Haemosporida</taxon>
        <taxon>Plasmodiidae</taxon>
        <taxon>Plasmodium</taxon>
    </lineage>
</organism>
<dbReference type="RefSeq" id="XP_019912763.1">
    <property type="nucleotide sequence ID" value="XM_020057146.1"/>
</dbReference>
<dbReference type="VEuPathDB" id="PlasmoDB:PCOAH_00003310"/>
<feature type="region of interest" description="Disordered" evidence="4">
    <location>
        <begin position="68"/>
        <end position="87"/>
    </location>
</feature>
<feature type="region of interest" description="Disordered" evidence="4">
    <location>
        <begin position="95"/>
        <end position="114"/>
    </location>
</feature>
<gene>
    <name evidence="5" type="ORF">PCOAH_00003310</name>
</gene>
<evidence type="ECO:0000313" key="6">
    <source>
        <dbReference type="Proteomes" id="UP000092716"/>
    </source>
</evidence>
<dbReference type="EMBL" id="CP016240">
    <property type="protein sequence ID" value="ANQ06068.1"/>
    <property type="molecule type" value="Genomic_DNA"/>
</dbReference>
<accession>A0A1B1DTG0</accession>
<dbReference type="InterPro" id="IPR018294">
    <property type="entry name" value="ISPD_synthase_CS"/>
</dbReference>
<dbReference type="GO" id="GO:0008299">
    <property type="term" value="P:isoprenoid biosynthetic process"/>
    <property type="evidence" value="ECO:0007669"/>
    <property type="project" value="InterPro"/>
</dbReference>
<evidence type="ECO:0000313" key="5">
    <source>
        <dbReference type="EMBL" id="ANQ06068.1"/>
    </source>
</evidence>